<reference evidence="1" key="1">
    <citation type="journal article" date="2014" name="Genome Announc.">
        <title>Draft Genome Sequence of Clostridium straminisolvens Strain JCM 21531T, Isolated from a Cellulose-Degrading Bacterial Community.</title>
        <authorList>
            <person name="Yuki M."/>
            <person name="Oshima K."/>
            <person name="Suda W."/>
            <person name="Sakamoto M."/>
            <person name="Kitamura K."/>
            <person name="Iida T."/>
            <person name="Hattori M."/>
            <person name="Ohkuma M."/>
        </authorList>
    </citation>
    <scope>NUCLEOTIDE SEQUENCE [LARGE SCALE GENOMIC DNA]</scope>
    <source>
        <strain evidence="1">JCM 21531</strain>
    </source>
</reference>
<protein>
    <submittedName>
        <fullName evidence="1">tRNA-m1A22 methylase</fullName>
    </submittedName>
</protein>
<dbReference type="RefSeq" id="WP_038289249.1">
    <property type="nucleotide sequence ID" value="NZ_BAVR01000030.1"/>
</dbReference>
<dbReference type="InterPro" id="IPR006901">
    <property type="entry name" value="TrmK"/>
</dbReference>
<dbReference type="PANTHER" id="PTHR38451:SF1">
    <property type="entry name" value="TRNA (ADENINE(22)-N(1))-METHYLTRANSFERASE"/>
    <property type="match status" value="1"/>
</dbReference>
<dbReference type="EMBL" id="BAVR01000030">
    <property type="protein sequence ID" value="GAE89093.1"/>
    <property type="molecule type" value="Genomic_DNA"/>
</dbReference>
<sequence length="233" mass="26969">MELKGRLKLIADMTPNCNIVCDIGTDHAYIPIYLVMNKKCQRALACDVRKGPISFADKNIDEYGLSQYISTRIGYGLDPIEENEVDVIIIAGMGGQLIKEILERSLAKAQKAKALIIQPMNAIELIRQWLYEKGFDIFDEKLAKEEDRIYNAMIVKWTGKAQSKEEAYYYIGEKLFENKDPLLPELIEKKIGQMEKIILEMEKMNDKNSKKRMDTVRIRDEISKLFMEYKEKA</sequence>
<dbReference type="PIRSF" id="PIRSF018637">
    <property type="entry name" value="TrmK"/>
    <property type="match status" value="1"/>
</dbReference>
<keyword evidence="1" id="KW-0808">Transferase</keyword>
<dbReference type="GO" id="GO:0160105">
    <property type="term" value="F:tRNA (adenine(22)-N1)-methyltransferase activity"/>
    <property type="evidence" value="ECO:0007669"/>
    <property type="project" value="InterPro"/>
</dbReference>
<dbReference type="AlphaFoldDB" id="W4V8D2"/>
<evidence type="ECO:0000313" key="1">
    <source>
        <dbReference type="EMBL" id="GAE89093.1"/>
    </source>
</evidence>
<dbReference type="OrthoDB" id="5881184at2"/>
<organism evidence="1 2">
    <name type="scientific">Acetivibrio straminisolvens JCM 21531</name>
    <dbReference type="NCBI Taxonomy" id="1294263"/>
    <lineage>
        <taxon>Bacteria</taxon>
        <taxon>Bacillati</taxon>
        <taxon>Bacillota</taxon>
        <taxon>Clostridia</taxon>
        <taxon>Eubacteriales</taxon>
        <taxon>Oscillospiraceae</taxon>
        <taxon>Acetivibrio</taxon>
    </lineage>
</organism>
<accession>W4V8D2</accession>
<dbReference type="GO" id="GO:0032259">
    <property type="term" value="P:methylation"/>
    <property type="evidence" value="ECO:0007669"/>
    <property type="project" value="UniProtKB-KW"/>
</dbReference>
<keyword evidence="2" id="KW-1185">Reference proteome</keyword>
<dbReference type="SUPFAM" id="SSF53335">
    <property type="entry name" value="S-adenosyl-L-methionine-dependent methyltransferases"/>
    <property type="match status" value="1"/>
</dbReference>
<dbReference type="Pfam" id="PF12847">
    <property type="entry name" value="Methyltransf_18"/>
    <property type="match status" value="1"/>
</dbReference>
<dbReference type="STRING" id="1294263.JCM21531_2587"/>
<dbReference type="PANTHER" id="PTHR38451">
    <property type="entry name" value="TRNA (ADENINE(22)-N(1))-METHYLTRANSFERASE"/>
    <property type="match status" value="1"/>
</dbReference>
<comment type="caution">
    <text evidence="1">The sequence shown here is derived from an EMBL/GenBank/DDBJ whole genome shotgun (WGS) entry which is preliminary data.</text>
</comment>
<proteinExistence type="predicted"/>
<dbReference type="Proteomes" id="UP000019109">
    <property type="component" value="Unassembled WGS sequence"/>
</dbReference>
<gene>
    <name evidence="1" type="ORF">JCM21531_2587</name>
</gene>
<keyword evidence="1" id="KW-0489">Methyltransferase</keyword>
<evidence type="ECO:0000313" key="2">
    <source>
        <dbReference type="Proteomes" id="UP000019109"/>
    </source>
</evidence>
<dbReference type="InterPro" id="IPR029063">
    <property type="entry name" value="SAM-dependent_MTases_sf"/>
</dbReference>
<dbReference type="Gene3D" id="3.40.50.150">
    <property type="entry name" value="Vaccinia Virus protein VP39"/>
    <property type="match status" value="1"/>
</dbReference>
<name>W4V8D2_9FIRM</name>